<keyword evidence="5 11" id="KW-0812">Transmembrane</keyword>
<dbReference type="STRING" id="78915.A0A4P9XNT1"/>
<dbReference type="PANTHER" id="PTHR42861">
    <property type="entry name" value="CALCIUM-TRANSPORTING ATPASE"/>
    <property type="match status" value="1"/>
</dbReference>
<dbReference type="InterPro" id="IPR008250">
    <property type="entry name" value="ATPase_P-typ_transduc_dom_A_sf"/>
</dbReference>
<dbReference type="CDD" id="cd02076">
    <property type="entry name" value="P-type_ATPase_H"/>
    <property type="match status" value="1"/>
</dbReference>
<feature type="transmembrane region" description="Helical" evidence="11">
    <location>
        <begin position="897"/>
        <end position="915"/>
    </location>
</feature>
<dbReference type="InterPro" id="IPR036412">
    <property type="entry name" value="HAD-like_sf"/>
</dbReference>
<protein>
    <recommendedName>
        <fullName evidence="11">Plasma membrane ATPase</fullName>
        <ecNumber evidence="11">7.1.2.1</ecNumber>
    </recommendedName>
</protein>
<dbReference type="InterPro" id="IPR004014">
    <property type="entry name" value="ATPase_P-typ_cation-transptr_N"/>
</dbReference>
<evidence type="ECO:0000256" key="8">
    <source>
        <dbReference type="ARBA" id="ARBA00022967"/>
    </source>
</evidence>
<evidence type="ECO:0000256" key="5">
    <source>
        <dbReference type="ARBA" id="ARBA00022692"/>
    </source>
</evidence>
<dbReference type="SMART" id="SM00831">
    <property type="entry name" value="Cation_ATPase_N"/>
    <property type="match status" value="1"/>
</dbReference>
<dbReference type="PRINTS" id="PR00119">
    <property type="entry name" value="CATATPASE"/>
</dbReference>
<keyword evidence="10 11" id="KW-0472">Membrane</keyword>
<evidence type="ECO:0000256" key="6">
    <source>
        <dbReference type="ARBA" id="ARBA00022741"/>
    </source>
</evidence>
<keyword evidence="11" id="KW-0460">Magnesium</keyword>
<dbReference type="GO" id="GO:0005886">
    <property type="term" value="C:plasma membrane"/>
    <property type="evidence" value="ECO:0007669"/>
    <property type="project" value="UniProtKB-SubCell"/>
</dbReference>
<evidence type="ECO:0000313" key="15">
    <source>
        <dbReference type="Proteomes" id="UP000271241"/>
    </source>
</evidence>
<keyword evidence="8 11" id="KW-1278">Translocase</keyword>
<dbReference type="SFLD" id="SFLDG00002">
    <property type="entry name" value="C1.7:_P-type_atpase_like"/>
    <property type="match status" value="1"/>
</dbReference>
<feature type="domain" description="Cation-transporting P-type ATPase N-terminal" evidence="13">
    <location>
        <begin position="104"/>
        <end position="178"/>
    </location>
</feature>
<dbReference type="PROSITE" id="PS00154">
    <property type="entry name" value="ATPASE_E1_E2"/>
    <property type="match status" value="1"/>
</dbReference>
<dbReference type="GO" id="GO:0016887">
    <property type="term" value="F:ATP hydrolysis activity"/>
    <property type="evidence" value="ECO:0007669"/>
    <property type="project" value="InterPro"/>
</dbReference>
<feature type="region of interest" description="Disordered" evidence="12">
    <location>
        <begin position="1"/>
        <end position="28"/>
    </location>
</feature>
<dbReference type="OrthoDB" id="116380at2759"/>
<dbReference type="SUPFAM" id="SSF81660">
    <property type="entry name" value="Metal cation-transporting ATPase, ATP-binding domain N"/>
    <property type="match status" value="1"/>
</dbReference>
<evidence type="ECO:0000256" key="10">
    <source>
        <dbReference type="ARBA" id="ARBA00023136"/>
    </source>
</evidence>
<comment type="subcellular location">
    <subcellularLocation>
        <location evidence="11">Cell membrane</location>
        <topology evidence="11">Multi-pass membrane protein</topology>
    </subcellularLocation>
    <subcellularLocation>
        <location evidence="2">Membrane</location>
        <topology evidence="2">Multi-pass membrane protein</topology>
    </subcellularLocation>
</comment>
<keyword evidence="11" id="KW-0375">Hydrogen ion transport</keyword>
<dbReference type="AlphaFoldDB" id="A0A4P9XNT1"/>
<sequence>MPTDRRVERDETVADDGTKTVTTVTTSTADDGTTTVEKVIEVTHPDGSVAKTTEVETYTEEVVEETVTGGHESYELKETKVSVPSIAASEKKGGQLEIEEHVHVEVADEIEPELEALLHTDPSKGLTSEEAARRLEEFGRNEIAEVKSNPLLKFLSYFTGAIAFLIEVAAILSGVLEHWPDFGIIVALLIVNAVIGFVEEARAESALDALKNTLALKARAWRNGELVEVDTAELVPGDVVVLRLGDIIPADCRLLGIGATGEAIEDDLQIDQSALTGESLPVHKKKGDTAYSSSIVKQGQQLAVVTKTGSRTFIGRAANLMAITTEAGHFQKIVNHIGNFLVAITVVLVIILLIVLIVARDKPALEAVSEVVVITVAAIPVGLPTVLSVTMAVGSKQLARKQVIVKRLTAVEEMASVRILCSDKTGTLTLNELTFDDPYLCSDFSASDLLLNAYLASEPGANDPIEKAVRTAAIEQVEILRNVDKTHEIPGYKVTSFLPFNPDTKRTQSTVTNLETGEQFRVSKGAPQVIVKLVGGHDDAVRAVNDLARRGLRALGVARTVPGSLDEWELVGMISLLDPPRPDSAETIKNLAHMGVEVKMITGDQQIIGKEVAQRLGMHRVILDANKLIEPGVPEEEIVRRCERSDGFAQVIPEHKYRVVELLQEKGYLVGMTGDGVNDAPALKKANVGIAVHGCTDAARSAADIVLLAPGLSTICDGVTVSRAIFQRMRSYALYRITSTVHFLMFFFIIILVEDWNLPPILLIFITLLNDAATLVIAVDNAQISEKPDKWRLGQLITLSIVLGAFLTAASFAHFYVARDILGNQEFAKEKLQTIMYLHISSCPHFVIFSTRLSGYFWENLPSWTFTAAIIGTQILAMLMSIFGLGQETMHAIGPGWGFAIMGISLVYFVLLDFVKVQLFRCWSFELTAKLWPSPARRRKLAQRKAQAIAQKRIDANVEKM</sequence>
<accession>A0A4P9XNT1</accession>
<dbReference type="Pfam" id="PF00122">
    <property type="entry name" value="E1-E2_ATPase"/>
    <property type="match status" value="1"/>
</dbReference>
<evidence type="ECO:0000256" key="3">
    <source>
        <dbReference type="ARBA" id="ARBA00008804"/>
    </source>
</evidence>
<gene>
    <name evidence="14" type="ORF">THASP1DRAFT_16967</name>
</gene>
<dbReference type="SUPFAM" id="SSF81653">
    <property type="entry name" value="Calcium ATPase, transduction domain A"/>
    <property type="match status" value="1"/>
</dbReference>
<evidence type="ECO:0000256" key="7">
    <source>
        <dbReference type="ARBA" id="ARBA00022840"/>
    </source>
</evidence>
<dbReference type="InterPro" id="IPR023298">
    <property type="entry name" value="ATPase_P-typ_TM_dom_sf"/>
</dbReference>
<feature type="transmembrane region" description="Helical" evidence="11">
    <location>
        <begin position="733"/>
        <end position="753"/>
    </location>
</feature>
<comment type="catalytic activity">
    <reaction evidence="11">
        <text>ATP + H2O + H(+)(in) = ADP + phosphate + 2 H(+)(out)</text>
        <dbReference type="Rhea" id="RHEA:20852"/>
        <dbReference type="ChEBI" id="CHEBI:15377"/>
        <dbReference type="ChEBI" id="CHEBI:15378"/>
        <dbReference type="ChEBI" id="CHEBI:30616"/>
        <dbReference type="ChEBI" id="CHEBI:43474"/>
        <dbReference type="ChEBI" id="CHEBI:456216"/>
        <dbReference type="EC" id="7.1.2.1"/>
    </reaction>
</comment>
<feature type="transmembrane region" description="Helical" evidence="11">
    <location>
        <begin position="864"/>
        <end position="885"/>
    </location>
</feature>
<name>A0A4P9XNT1_9FUNG</name>
<feature type="transmembrane region" description="Helical" evidence="11">
    <location>
        <begin position="371"/>
        <end position="393"/>
    </location>
</feature>
<dbReference type="Gene3D" id="3.40.50.1000">
    <property type="entry name" value="HAD superfamily/HAD-like"/>
    <property type="match status" value="1"/>
</dbReference>
<evidence type="ECO:0000256" key="12">
    <source>
        <dbReference type="SAM" id="MobiDB-lite"/>
    </source>
</evidence>
<dbReference type="Gene3D" id="3.40.1110.10">
    <property type="entry name" value="Calcium-transporting ATPase, cytoplasmic domain N"/>
    <property type="match status" value="1"/>
</dbReference>
<feature type="transmembrane region" description="Helical" evidence="11">
    <location>
        <begin position="340"/>
        <end position="359"/>
    </location>
</feature>
<dbReference type="InterPro" id="IPR023299">
    <property type="entry name" value="ATPase_P-typ_cyto_dom_N"/>
</dbReference>
<feature type="transmembrane region" description="Helical" evidence="11">
    <location>
        <begin position="182"/>
        <end position="198"/>
    </location>
</feature>
<dbReference type="FunFam" id="3.40.50.1000:FF:000006">
    <property type="entry name" value="Plasma membrane ATPase"/>
    <property type="match status" value="1"/>
</dbReference>
<dbReference type="GO" id="GO:0005524">
    <property type="term" value="F:ATP binding"/>
    <property type="evidence" value="ECO:0007669"/>
    <property type="project" value="UniProtKB-UniRule"/>
</dbReference>
<feature type="non-terminal residue" evidence="14">
    <location>
        <position position="961"/>
    </location>
</feature>
<dbReference type="Pfam" id="PF00690">
    <property type="entry name" value="Cation_ATPase_N"/>
    <property type="match status" value="1"/>
</dbReference>
<proteinExistence type="inferred from homology"/>
<dbReference type="PRINTS" id="PR00120">
    <property type="entry name" value="HATPASE"/>
</dbReference>
<dbReference type="Proteomes" id="UP000271241">
    <property type="component" value="Unassembled WGS sequence"/>
</dbReference>
<dbReference type="FunFam" id="2.70.150.10:FF:000042">
    <property type="entry name" value="Plasma membrane ATPase"/>
    <property type="match status" value="1"/>
</dbReference>
<dbReference type="InterPro" id="IPR018303">
    <property type="entry name" value="ATPase_P-typ_P_site"/>
</dbReference>
<evidence type="ECO:0000256" key="2">
    <source>
        <dbReference type="ARBA" id="ARBA00004141"/>
    </source>
</evidence>
<dbReference type="Gene3D" id="1.20.1110.10">
    <property type="entry name" value="Calcium-transporting ATPase, transmembrane domain"/>
    <property type="match status" value="1"/>
</dbReference>
<dbReference type="InterPro" id="IPR044492">
    <property type="entry name" value="P_typ_ATPase_HD_dom"/>
</dbReference>
<keyword evidence="15" id="KW-1185">Reference proteome</keyword>
<reference evidence="15" key="1">
    <citation type="journal article" date="2018" name="Nat. Microbiol.">
        <title>Leveraging single-cell genomics to expand the fungal tree of life.</title>
        <authorList>
            <person name="Ahrendt S.R."/>
            <person name="Quandt C.A."/>
            <person name="Ciobanu D."/>
            <person name="Clum A."/>
            <person name="Salamov A."/>
            <person name="Andreopoulos B."/>
            <person name="Cheng J.F."/>
            <person name="Woyke T."/>
            <person name="Pelin A."/>
            <person name="Henrissat B."/>
            <person name="Reynolds N.K."/>
            <person name="Benny G.L."/>
            <person name="Smith M.E."/>
            <person name="James T.Y."/>
            <person name="Grigoriev I.V."/>
        </authorList>
    </citation>
    <scope>NUCLEOTIDE SEQUENCE [LARGE SCALE GENOMIC DNA]</scope>
    <source>
        <strain evidence="15">RSA 1356</strain>
    </source>
</reference>
<dbReference type="EC" id="7.1.2.1" evidence="11"/>
<dbReference type="InterPro" id="IPR006534">
    <property type="entry name" value="P-type_ATPase_IIIA"/>
</dbReference>
<dbReference type="SUPFAM" id="SSF81665">
    <property type="entry name" value="Calcium ATPase, transmembrane domain M"/>
    <property type="match status" value="1"/>
</dbReference>
<comment type="similarity">
    <text evidence="3 11">Belongs to the cation transport ATPase (P-type) (TC 3.A.3) family. Type IIIA subfamily.</text>
</comment>
<keyword evidence="6 11" id="KW-0547">Nucleotide-binding</keyword>
<evidence type="ECO:0000256" key="11">
    <source>
        <dbReference type="RuleBase" id="RU362083"/>
    </source>
</evidence>
<feature type="compositionally biased region" description="Low complexity" evidence="12">
    <location>
        <begin position="19"/>
        <end position="28"/>
    </location>
</feature>
<dbReference type="SUPFAM" id="SSF56784">
    <property type="entry name" value="HAD-like"/>
    <property type="match status" value="1"/>
</dbReference>
<dbReference type="Pfam" id="PF00702">
    <property type="entry name" value="Hydrolase"/>
    <property type="match status" value="1"/>
</dbReference>
<dbReference type="InterPro" id="IPR059000">
    <property type="entry name" value="ATPase_P-type_domA"/>
</dbReference>
<evidence type="ECO:0000259" key="13">
    <source>
        <dbReference type="SMART" id="SM00831"/>
    </source>
</evidence>
<dbReference type="NCBIfam" id="TIGR01647">
    <property type="entry name" value="ATPase-IIIA_H"/>
    <property type="match status" value="1"/>
</dbReference>
<comment type="function">
    <text evidence="1">The plasma membrane ATPase of plants and fungi is a hydrogen ion pump. The proton gradient it generates drives the active transport of nutrients by H(+)-symport. The resulting external acidification and/or internal alkinization may mediate growth responses.</text>
</comment>
<evidence type="ECO:0000256" key="9">
    <source>
        <dbReference type="ARBA" id="ARBA00022989"/>
    </source>
</evidence>
<keyword evidence="4" id="KW-0597">Phosphoprotein</keyword>
<dbReference type="NCBIfam" id="TIGR01494">
    <property type="entry name" value="ATPase_P-type"/>
    <property type="match status" value="2"/>
</dbReference>
<dbReference type="InterPro" id="IPR001757">
    <property type="entry name" value="P_typ_ATPase"/>
</dbReference>
<keyword evidence="11" id="KW-0406">Ion transport</keyword>
<keyword evidence="7 11" id="KW-0067">ATP-binding</keyword>
<dbReference type="GO" id="GO:0120029">
    <property type="term" value="P:proton export across plasma membrane"/>
    <property type="evidence" value="ECO:0007669"/>
    <property type="project" value="UniProtKB-UniRule"/>
</dbReference>
<dbReference type="EMBL" id="KZ992711">
    <property type="protein sequence ID" value="RKP07492.1"/>
    <property type="molecule type" value="Genomic_DNA"/>
</dbReference>
<dbReference type="GO" id="GO:0008553">
    <property type="term" value="F:P-type proton-exporting transporter activity"/>
    <property type="evidence" value="ECO:0007669"/>
    <property type="project" value="UniProtKB-UniRule"/>
</dbReference>
<feature type="transmembrane region" description="Helical" evidence="11">
    <location>
        <begin position="791"/>
        <end position="816"/>
    </location>
</feature>
<dbReference type="Gene3D" id="2.70.150.10">
    <property type="entry name" value="Calcium-transporting ATPase, cytoplasmic transduction domain A"/>
    <property type="match status" value="1"/>
</dbReference>
<organism evidence="14 15">
    <name type="scientific">Thamnocephalis sphaerospora</name>
    <dbReference type="NCBI Taxonomy" id="78915"/>
    <lineage>
        <taxon>Eukaryota</taxon>
        <taxon>Fungi</taxon>
        <taxon>Fungi incertae sedis</taxon>
        <taxon>Zoopagomycota</taxon>
        <taxon>Zoopagomycotina</taxon>
        <taxon>Zoopagomycetes</taxon>
        <taxon>Zoopagales</taxon>
        <taxon>Sigmoideomycetaceae</taxon>
        <taxon>Thamnocephalis</taxon>
    </lineage>
</organism>
<dbReference type="SFLD" id="SFLDF00027">
    <property type="entry name" value="p-type_atpase"/>
    <property type="match status" value="1"/>
</dbReference>
<feature type="compositionally biased region" description="Basic and acidic residues" evidence="12">
    <location>
        <begin position="1"/>
        <end position="18"/>
    </location>
</feature>
<dbReference type="InterPro" id="IPR023214">
    <property type="entry name" value="HAD_sf"/>
</dbReference>
<evidence type="ECO:0000256" key="4">
    <source>
        <dbReference type="ARBA" id="ARBA00022553"/>
    </source>
</evidence>
<keyword evidence="9 11" id="KW-1133">Transmembrane helix</keyword>
<feature type="transmembrane region" description="Helical" evidence="11">
    <location>
        <begin position="759"/>
        <end position="779"/>
    </location>
</feature>
<dbReference type="SFLD" id="SFLDS00003">
    <property type="entry name" value="Haloacid_Dehalogenase"/>
    <property type="match status" value="1"/>
</dbReference>
<feature type="transmembrane region" description="Helical" evidence="11">
    <location>
        <begin position="154"/>
        <end position="176"/>
    </location>
</feature>
<evidence type="ECO:0000313" key="14">
    <source>
        <dbReference type="EMBL" id="RKP07492.1"/>
    </source>
</evidence>
<evidence type="ECO:0000256" key="1">
    <source>
        <dbReference type="ARBA" id="ARBA00003417"/>
    </source>
</evidence>
<keyword evidence="11" id="KW-0813">Transport</keyword>